<dbReference type="SUPFAM" id="SSF56112">
    <property type="entry name" value="Protein kinase-like (PK-like)"/>
    <property type="match status" value="1"/>
</dbReference>
<feature type="compositionally biased region" description="Low complexity" evidence="1">
    <location>
        <begin position="387"/>
        <end position="403"/>
    </location>
</feature>
<dbReference type="STRING" id="2594813.A0A395MR26"/>
<keyword evidence="3" id="KW-1185">Reference proteome</keyword>
<dbReference type="InterPro" id="IPR011009">
    <property type="entry name" value="Kinase-like_dom_sf"/>
</dbReference>
<evidence type="ECO:0000256" key="1">
    <source>
        <dbReference type="SAM" id="MobiDB-lite"/>
    </source>
</evidence>
<dbReference type="Proteomes" id="UP000265631">
    <property type="component" value="Unassembled WGS sequence"/>
</dbReference>
<comment type="caution">
    <text evidence="2">The sequence shown here is derived from an EMBL/GenBank/DDBJ whole genome shotgun (WGS) entry which is preliminary data.</text>
</comment>
<organism evidence="2 3">
    <name type="scientific">Fusarium flagelliforme</name>
    <dbReference type="NCBI Taxonomy" id="2675880"/>
    <lineage>
        <taxon>Eukaryota</taxon>
        <taxon>Fungi</taxon>
        <taxon>Dikarya</taxon>
        <taxon>Ascomycota</taxon>
        <taxon>Pezizomycotina</taxon>
        <taxon>Sordariomycetes</taxon>
        <taxon>Hypocreomycetidae</taxon>
        <taxon>Hypocreales</taxon>
        <taxon>Nectriaceae</taxon>
        <taxon>Fusarium</taxon>
        <taxon>Fusarium incarnatum-equiseti species complex</taxon>
    </lineage>
</organism>
<gene>
    <name evidence="2" type="ORF">FIE12Z_5860</name>
</gene>
<feature type="compositionally biased region" description="Basic residues" evidence="1">
    <location>
        <begin position="369"/>
        <end position="386"/>
    </location>
</feature>
<evidence type="ECO:0000313" key="2">
    <source>
        <dbReference type="EMBL" id="RFN49873.1"/>
    </source>
</evidence>
<feature type="region of interest" description="Disordered" evidence="1">
    <location>
        <begin position="362"/>
        <end position="427"/>
    </location>
</feature>
<dbReference type="Pfam" id="PF13095">
    <property type="entry name" value="FTA2"/>
    <property type="match status" value="1"/>
</dbReference>
<dbReference type="EMBL" id="PXXK01000157">
    <property type="protein sequence ID" value="RFN49873.1"/>
    <property type="molecule type" value="Genomic_DNA"/>
</dbReference>
<feature type="compositionally biased region" description="Acidic residues" evidence="1">
    <location>
        <begin position="416"/>
        <end position="427"/>
    </location>
</feature>
<accession>A0A395MR26</accession>
<reference evidence="2 3" key="1">
    <citation type="journal article" date="2018" name="PLoS Pathog.">
        <title>Evolution of structural diversity of trichothecenes, a family of toxins produced by plant pathogenic and entomopathogenic fungi.</title>
        <authorList>
            <person name="Proctor R.H."/>
            <person name="McCormick S.P."/>
            <person name="Kim H.S."/>
            <person name="Cardoza R.E."/>
            <person name="Stanley A.M."/>
            <person name="Lindo L."/>
            <person name="Kelly A."/>
            <person name="Brown D.W."/>
            <person name="Lee T."/>
            <person name="Vaughan M.M."/>
            <person name="Alexander N.J."/>
            <person name="Busman M."/>
            <person name="Gutierrez S."/>
        </authorList>
    </citation>
    <scope>NUCLEOTIDE SEQUENCE [LARGE SCALE GENOMIC DNA]</scope>
    <source>
        <strain evidence="2 3">NRRL 13405</strain>
    </source>
</reference>
<sequence length="427" mass="49064">MAAAVPQLRPLPNIEGPKLAPFVQDINNHNFEIRKFLGTGCHSAVLLVAIDGIEYAVKFFKPEWTHDPHFNMGPLKEEYTIDGSIEEDADPPQPPAVMDNLRGQATSFNAECRVYGRLKELGKEKLAVKAHGYIKVFITPEFQEQWESAVAEKYRDNAFWANEYRTAAKVLDIEDNPNQPVYAIVKDYIEDHRNTRDEPTEQREMKQRQIKHIPQMLRNLHQLHKCDIVVRDLKEQQYFEGQITDFSHAWTVPHITAPGHGLRPVWAWKSMAAWDLRCFQVFIINHWNWRASMHRPVLRPTRSVAWRNGENQYNLRSRREEHFGPHLPLCKYDNVAHYDMKCDPPFDSSEFNWRGLEQTKREKGIVTGRVKKRTGRTGPRRRRGRRAAQANADQTDGGQADGDQAGGGQVDAGQADAEEADPGDVLM</sequence>
<proteinExistence type="predicted"/>
<evidence type="ECO:0000313" key="3">
    <source>
        <dbReference type="Proteomes" id="UP000265631"/>
    </source>
</evidence>
<dbReference type="AlphaFoldDB" id="A0A395MR26"/>
<protein>
    <submittedName>
        <fullName evidence="2">Uncharacterized protein</fullName>
    </submittedName>
</protein>
<name>A0A395MR26_9HYPO</name>
<dbReference type="InterPro" id="IPR025213">
    <property type="entry name" value="Sim4_Fta2"/>
</dbReference>